<reference evidence="2 3" key="1">
    <citation type="submission" date="2018-11" db="EMBL/GenBank/DDBJ databases">
        <title>Genomes From Bacteria Associated with the Canine Oral Cavity: a Test Case for Automated Genome-Based Taxonomic Assignment.</title>
        <authorList>
            <person name="Coil D.A."/>
            <person name="Jospin G."/>
            <person name="Darling A.E."/>
            <person name="Wallis C."/>
            <person name="Davis I.J."/>
            <person name="Harris S."/>
            <person name="Eisen J.A."/>
            <person name="Holcombe L.J."/>
            <person name="O'Flynn C."/>
        </authorList>
    </citation>
    <scope>NUCLEOTIDE SEQUENCE [LARGE SCALE GENOMIC DNA]</scope>
    <source>
        <strain evidence="2 3">OH1047_COT-310</strain>
    </source>
</reference>
<name>A0A3P2A1M3_9BACE</name>
<dbReference type="Pfam" id="PF00534">
    <property type="entry name" value="Glycos_transf_1"/>
    <property type="match status" value="1"/>
</dbReference>
<accession>A0A3P2A1M3</accession>
<comment type="caution">
    <text evidence="2">The sequence shown here is derived from an EMBL/GenBank/DDBJ whole genome shotgun (WGS) entry which is preliminary data.</text>
</comment>
<keyword evidence="2" id="KW-0808">Transferase</keyword>
<dbReference type="SUPFAM" id="SSF53756">
    <property type="entry name" value="UDP-Glycosyltransferase/glycogen phosphorylase"/>
    <property type="match status" value="1"/>
</dbReference>
<dbReference type="CDD" id="cd03801">
    <property type="entry name" value="GT4_PimA-like"/>
    <property type="match status" value="1"/>
</dbReference>
<dbReference type="Gene3D" id="3.40.50.2000">
    <property type="entry name" value="Glycogen Phosphorylase B"/>
    <property type="match status" value="2"/>
</dbReference>
<dbReference type="InterPro" id="IPR001296">
    <property type="entry name" value="Glyco_trans_1"/>
</dbReference>
<keyword evidence="3" id="KW-1185">Reference proteome</keyword>
<evidence type="ECO:0000259" key="1">
    <source>
        <dbReference type="Pfam" id="PF00534"/>
    </source>
</evidence>
<dbReference type="PANTHER" id="PTHR12526:SF637">
    <property type="entry name" value="GLYCOSYLTRANSFERASE EPSF-RELATED"/>
    <property type="match status" value="1"/>
</dbReference>
<dbReference type="AlphaFoldDB" id="A0A3P2A1M3"/>
<protein>
    <submittedName>
        <fullName evidence="2">Glycosyltransferase</fullName>
    </submittedName>
</protein>
<feature type="domain" description="Glycosyl transferase family 1" evidence="1">
    <location>
        <begin position="211"/>
        <end position="361"/>
    </location>
</feature>
<dbReference type="GO" id="GO:0016757">
    <property type="term" value="F:glycosyltransferase activity"/>
    <property type="evidence" value="ECO:0007669"/>
    <property type="project" value="InterPro"/>
</dbReference>
<evidence type="ECO:0000313" key="3">
    <source>
        <dbReference type="Proteomes" id="UP000279562"/>
    </source>
</evidence>
<sequence>MNDVSIAIPSTYYKASKYEPMLKRLGGRLSRAYGIGYPRNYVFTDEPKNKMVLFKWPVYIGQKIVKPLCEFFSLPSYYAYIVNCVLCDWIISKKISKDKARVLYTSPFMVRTIKVAKKRGMVVILEAGNSEPKRENARISNDYVYFNIKKQYIYGRTWFMNSCCKGFSLCDGIISISNVSLNTFLEAGFPKGKTHLIPLTGTDFKIANFEDVFEKKKAFISTAYHSFIKGTHRLLLAWKKAQITDVPLFIVGPLCEDMKEFVNKYGPFDNVVFLGHQSDLGNFYSTRDAVGVLLSLSEGAVRVTPEMMSYGFPMIVSPDATCDLIENGKNGFVVNPLNEDEIVEKLNFFAEDWNRVHQLRKTVIDSVKYRTTKDWANEVADYLITKC</sequence>
<dbReference type="EMBL" id="RQYF01000054">
    <property type="protein sequence ID" value="RRD89321.1"/>
    <property type="molecule type" value="Genomic_DNA"/>
</dbReference>
<dbReference type="Proteomes" id="UP000279562">
    <property type="component" value="Unassembled WGS sequence"/>
</dbReference>
<proteinExistence type="predicted"/>
<dbReference type="RefSeq" id="WP_125239630.1">
    <property type="nucleotide sequence ID" value="NZ_RQYF01000054.1"/>
</dbReference>
<evidence type="ECO:0000313" key="2">
    <source>
        <dbReference type="EMBL" id="RRD89321.1"/>
    </source>
</evidence>
<organism evidence="2 3">
    <name type="scientific">Prevotella heparinolytica</name>
    <dbReference type="NCBI Taxonomy" id="28113"/>
    <lineage>
        <taxon>Bacteria</taxon>
        <taxon>Pseudomonadati</taxon>
        <taxon>Bacteroidota</taxon>
        <taxon>Bacteroidia</taxon>
        <taxon>Bacteroidales</taxon>
        <taxon>Bacteroidaceae</taxon>
        <taxon>Bacteroides</taxon>
    </lineage>
</organism>
<gene>
    <name evidence="2" type="ORF">EII33_10270</name>
</gene>
<dbReference type="PANTHER" id="PTHR12526">
    <property type="entry name" value="GLYCOSYLTRANSFERASE"/>
    <property type="match status" value="1"/>
</dbReference>